<dbReference type="Gene3D" id="2.40.70.10">
    <property type="entry name" value="Acid Proteases"/>
    <property type="match status" value="1"/>
</dbReference>
<dbReference type="OrthoDB" id="116216at2759"/>
<comment type="caution">
    <text evidence="1">The sequence shown here is derived from an EMBL/GenBank/DDBJ whole genome shotgun (WGS) entry which is preliminary data.</text>
</comment>
<dbReference type="EMBL" id="REGN01000470">
    <property type="protein sequence ID" value="RNA41734.1"/>
    <property type="molecule type" value="Genomic_DNA"/>
</dbReference>
<evidence type="ECO:0000313" key="1">
    <source>
        <dbReference type="EMBL" id="RNA41734.1"/>
    </source>
</evidence>
<dbReference type="SUPFAM" id="SSF50630">
    <property type="entry name" value="Acid proteases"/>
    <property type="match status" value="1"/>
</dbReference>
<organism evidence="1 2">
    <name type="scientific">Brachionus plicatilis</name>
    <name type="common">Marine rotifer</name>
    <name type="synonym">Brachionus muelleri</name>
    <dbReference type="NCBI Taxonomy" id="10195"/>
    <lineage>
        <taxon>Eukaryota</taxon>
        <taxon>Metazoa</taxon>
        <taxon>Spiralia</taxon>
        <taxon>Gnathifera</taxon>
        <taxon>Rotifera</taxon>
        <taxon>Eurotatoria</taxon>
        <taxon>Monogononta</taxon>
        <taxon>Pseudotrocha</taxon>
        <taxon>Ploima</taxon>
        <taxon>Brachionidae</taxon>
        <taxon>Brachionus</taxon>
    </lineage>
</organism>
<reference evidence="1 2" key="1">
    <citation type="journal article" date="2018" name="Sci. Rep.">
        <title>Genomic signatures of local adaptation to the degree of environmental predictability in rotifers.</title>
        <authorList>
            <person name="Franch-Gras L."/>
            <person name="Hahn C."/>
            <person name="Garcia-Roger E.M."/>
            <person name="Carmona M.J."/>
            <person name="Serra M."/>
            <person name="Gomez A."/>
        </authorList>
    </citation>
    <scope>NUCLEOTIDE SEQUENCE [LARGE SCALE GENOMIC DNA]</scope>
    <source>
        <strain evidence="1">HYR1</strain>
    </source>
</reference>
<dbReference type="InterPro" id="IPR021109">
    <property type="entry name" value="Peptidase_aspartic_dom_sf"/>
</dbReference>
<gene>
    <name evidence="1" type="ORF">BpHYR1_044163</name>
</gene>
<accession>A0A3M7T119</accession>
<evidence type="ECO:0000313" key="2">
    <source>
        <dbReference type="Proteomes" id="UP000276133"/>
    </source>
</evidence>
<keyword evidence="2" id="KW-1185">Reference proteome</keyword>
<dbReference type="AlphaFoldDB" id="A0A3M7T119"/>
<sequence>MRRKDKQEWIEVALLNIDENVIMKLRNLDKLLDSHDGYVQLINELKKIFQCSINQTNEPENAKNFKNFFERNQRPNETIVAFASSLKAFVRENFPKTDLETFEGIMKERFVEGLNNSRLREKCREKVKKSNRLQLVMSFDDLLTYAIDKFNGFDTNLETESDSAITNTKTVPFENSVAGENQQAMQKKWNNRLSLSGSNFQQNRHRYDTRYQAGQTQFNNNPQDVNQSVSKNASDLNLLSNKNNNGLIGKAIFNNTLVSCYFDTGASCTVINESVYVRIKTEDPKTVLEPYTGKPIWSCNKKLTVYGQVRLRDCQVTGDSLENVIIIITNHKSRYECLLGVDLMKKTTFFDKTISIIEKDIFRQNDKTALEHVKKFRV</sequence>
<name>A0A3M7T119_BRAPC</name>
<dbReference type="Proteomes" id="UP000276133">
    <property type="component" value="Unassembled WGS sequence"/>
</dbReference>
<protein>
    <submittedName>
        <fullName evidence="1">Uncharacterized protein</fullName>
    </submittedName>
</protein>
<proteinExistence type="predicted"/>